<evidence type="ECO:0000256" key="3">
    <source>
        <dbReference type="ARBA" id="ARBA00023082"/>
    </source>
</evidence>
<reference evidence="7 8" key="1">
    <citation type="submission" date="2017-05" db="EMBL/GenBank/DDBJ databases">
        <title>Full genome sequence of Pseudorhodoplanes sinuspersici.</title>
        <authorList>
            <person name="Dastgheib S.M.M."/>
            <person name="Shavandi M."/>
            <person name="Tirandaz H."/>
        </authorList>
    </citation>
    <scope>NUCLEOTIDE SEQUENCE [LARGE SCALE GENOMIC DNA]</scope>
    <source>
        <strain evidence="7 8">RIPI110</strain>
    </source>
</reference>
<dbReference type="PANTHER" id="PTHR43133">
    <property type="entry name" value="RNA POLYMERASE ECF-TYPE SIGMA FACTO"/>
    <property type="match status" value="1"/>
</dbReference>
<dbReference type="KEGG" id="psin:CAK95_04865"/>
<keyword evidence="2" id="KW-0805">Transcription regulation</keyword>
<dbReference type="Gene3D" id="1.10.10.10">
    <property type="entry name" value="Winged helix-like DNA-binding domain superfamily/Winged helix DNA-binding domain"/>
    <property type="match status" value="1"/>
</dbReference>
<dbReference type="Pfam" id="PF08281">
    <property type="entry name" value="Sigma70_r4_2"/>
    <property type="match status" value="1"/>
</dbReference>
<dbReference type="RefSeq" id="WP_086086914.1">
    <property type="nucleotide sequence ID" value="NZ_CP021112.1"/>
</dbReference>
<evidence type="ECO:0000256" key="2">
    <source>
        <dbReference type="ARBA" id="ARBA00023015"/>
    </source>
</evidence>
<dbReference type="NCBIfam" id="TIGR02937">
    <property type="entry name" value="sigma70-ECF"/>
    <property type="match status" value="1"/>
</dbReference>
<dbReference type="Gene3D" id="1.10.1740.10">
    <property type="match status" value="1"/>
</dbReference>
<dbReference type="InterPro" id="IPR013249">
    <property type="entry name" value="RNA_pol_sigma70_r4_t2"/>
</dbReference>
<accession>A0A1W6ZM98</accession>
<dbReference type="GO" id="GO:0006352">
    <property type="term" value="P:DNA-templated transcription initiation"/>
    <property type="evidence" value="ECO:0007669"/>
    <property type="project" value="InterPro"/>
</dbReference>
<keyword evidence="4" id="KW-0804">Transcription</keyword>
<dbReference type="EMBL" id="CP021112">
    <property type="protein sequence ID" value="ARP98491.1"/>
    <property type="molecule type" value="Genomic_DNA"/>
</dbReference>
<dbReference type="SUPFAM" id="SSF88659">
    <property type="entry name" value="Sigma3 and sigma4 domains of RNA polymerase sigma factors"/>
    <property type="match status" value="1"/>
</dbReference>
<gene>
    <name evidence="7" type="ORF">CAK95_04865</name>
</gene>
<evidence type="ECO:0000313" key="7">
    <source>
        <dbReference type="EMBL" id="ARP98491.1"/>
    </source>
</evidence>
<dbReference type="InterPro" id="IPR036388">
    <property type="entry name" value="WH-like_DNA-bd_sf"/>
</dbReference>
<dbReference type="InterPro" id="IPR013324">
    <property type="entry name" value="RNA_pol_sigma_r3/r4-like"/>
</dbReference>
<dbReference type="SUPFAM" id="SSF88946">
    <property type="entry name" value="Sigma2 domain of RNA polymerase sigma factors"/>
    <property type="match status" value="1"/>
</dbReference>
<sequence length="246" mass="27902">MAEVVPSGPLYFNSLEIHLSDHVRLDPKQSFTSMSAAISNNSDLSQSDELGIVPKTCGVYRHLAVSAHRPPAHIRSVLSMTQDRSNIRSFYLRQREALVRFLTQRTRDPALAEDLAQETWIRVSQAGGAVAIENPQAYLFRIASNLVTDHTRAVARRRLTRGEIDEILQIPEDEPDPEKITIDRSELQRVLGLLQDLPDRQRQILLMSRLERLPHHAIARQFGISTRTVEFELTRALTACRPSPKK</sequence>
<evidence type="ECO:0000313" key="8">
    <source>
        <dbReference type="Proteomes" id="UP000194137"/>
    </source>
</evidence>
<dbReference type="Proteomes" id="UP000194137">
    <property type="component" value="Chromosome"/>
</dbReference>
<dbReference type="STRING" id="1235591.CAK95_04865"/>
<name>A0A1W6ZM98_9HYPH</name>
<dbReference type="InterPro" id="IPR007627">
    <property type="entry name" value="RNA_pol_sigma70_r2"/>
</dbReference>
<evidence type="ECO:0000256" key="1">
    <source>
        <dbReference type="ARBA" id="ARBA00010641"/>
    </source>
</evidence>
<evidence type="ECO:0000256" key="4">
    <source>
        <dbReference type="ARBA" id="ARBA00023163"/>
    </source>
</evidence>
<evidence type="ECO:0008006" key="9">
    <source>
        <dbReference type="Google" id="ProtNLM"/>
    </source>
</evidence>
<feature type="domain" description="RNA polymerase sigma-70 region 2" evidence="5">
    <location>
        <begin position="93"/>
        <end position="156"/>
    </location>
</feature>
<dbReference type="InterPro" id="IPR014284">
    <property type="entry name" value="RNA_pol_sigma-70_dom"/>
</dbReference>
<feature type="domain" description="RNA polymerase sigma factor 70 region 4 type 2" evidence="6">
    <location>
        <begin position="188"/>
        <end position="240"/>
    </location>
</feature>
<evidence type="ECO:0000259" key="6">
    <source>
        <dbReference type="Pfam" id="PF08281"/>
    </source>
</evidence>
<dbReference type="GO" id="GO:0016987">
    <property type="term" value="F:sigma factor activity"/>
    <property type="evidence" value="ECO:0007669"/>
    <property type="project" value="UniProtKB-KW"/>
</dbReference>
<dbReference type="AlphaFoldDB" id="A0A1W6ZM98"/>
<dbReference type="InterPro" id="IPR039425">
    <property type="entry name" value="RNA_pol_sigma-70-like"/>
</dbReference>
<keyword evidence="8" id="KW-1185">Reference proteome</keyword>
<dbReference type="InterPro" id="IPR013325">
    <property type="entry name" value="RNA_pol_sigma_r2"/>
</dbReference>
<dbReference type="PANTHER" id="PTHR43133:SF63">
    <property type="entry name" value="RNA POLYMERASE SIGMA FACTOR FECI-RELATED"/>
    <property type="match status" value="1"/>
</dbReference>
<keyword evidence="3" id="KW-0731">Sigma factor</keyword>
<dbReference type="GO" id="GO:0003677">
    <property type="term" value="F:DNA binding"/>
    <property type="evidence" value="ECO:0007669"/>
    <property type="project" value="InterPro"/>
</dbReference>
<dbReference type="Pfam" id="PF04542">
    <property type="entry name" value="Sigma70_r2"/>
    <property type="match status" value="1"/>
</dbReference>
<protein>
    <recommendedName>
        <fullName evidence="9">RNA polymerase subunit sigma-70</fullName>
    </recommendedName>
</protein>
<proteinExistence type="inferred from homology"/>
<organism evidence="7 8">
    <name type="scientific">Pseudorhodoplanes sinuspersici</name>
    <dbReference type="NCBI Taxonomy" id="1235591"/>
    <lineage>
        <taxon>Bacteria</taxon>
        <taxon>Pseudomonadati</taxon>
        <taxon>Pseudomonadota</taxon>
        <taxon>Alphaproteobacteria</taxon>
        <taxon>Hyphomicrobiales</taxon>
        <taxon>Pseudorhodoplanes</taxon>
    </lineage>
</organism>
<comment type="similarity">
    <text evidence="1">Belongs to the sigma-70 factor family. ECF subfamily.</text>
</comment>
<evidence type="ECO:0000259" key="5">
    <source>
        <dbReference type="Pfam" id="PF04542"/>
    </source>
</evidence>
<dbReference type="OrthoDB" id="9794372at2"/>